<feature type="region of interest" description="Disordered" evidence="26">
    <location>
        <begin position="1"/>
        <end position="28"/>
    </location>
</feature>
<evidence type="ECO:0000259" key="30">
    <source>
        <dbReference type="PROSITE" id="PS50853"/>
    </source>
</evidence>
<dbReference type="GO" id="GO:0006909">
    <property type="term" value="P:phagocytosis"/>
    <property type="evidence" value="ECO:0007669"/>
    <property type="project" value="TreeGrafter"/>
</dbReference>
<dbReference type="Pfam" id="PF13927">
    <property type="entry name" value="Ig_3"/>
    <property type="match status" value="1"/>
</dbReference>
<dbReference type="SUPFAM" id="SSF56112">
    <property type="entry name" value="Protein kinase-like (PK-like)"/>
    <property type="match status" value="1"/>
</dbReference>
<feature type="non-terminal residue" evidence="31">
    <location>
        <position position="936"/>
    </location>
</feature>
<dbReference type="Pfam" id="PF00041">
    <property type="entry name" value="fn3"/>
    <property type="match status" value="2"/>
</dbReference>
<dbReference type="InterPro" id="IPR001245">
    <property type="entry name" value="Ser-Thr/Tyr_kinase_cat_dom"/>
</dbReference>
<dbReference type="EC" id="2.7.10.1" evidence="3"/>
<evidence type="ECO:0000256" key="11">
    <source>
        <dbReference type="ARBA" id="ARBA00022777"/>
    </source>
</evidence>
<dbReference type="CDD" id="cd00063">
    <property type="entry name" value="FN3"/>
    <property type="match status" value="2"/>
</dbReference>
<evidence type="ECO:0000256" key="2">
    <source>
        <dbReference type="ARBA" id="ARBA00006692"/>
    </source>
</evidence>
<keyword evidence="15" id="KW-0829">Tyrosine-protein kinase</keyword>
<feature type="domain" description="Fibronectin type-III" evidence="30">
    <location>
        <begin position="330"/>
        <end position="430"/>
    </location>
</feature>
<dbReference type="FunFam" id="2.60.40.10:FF:000834">
    <property type="entry name" value="Proto-oncogene tyrosine-protein kinase MER"/>
    <property type="match status" value="1"/>
</dbReference>
<dbReference type="FunFam" id="3.30.200.20:FF:000111">
    <property type="entry name" value="Tyrosine-protein kinase receptor TYRO3"/>
    <property type="match status" value="1"/>
</dbReference>
<comment type="catalytic activity">
    <reaction evidence="20">
        <text>L-tyrosyl-[protein] + ATP = O-phospho-L-tyrosyl-[protein] + ADP + H(+)</text>
        <dbReference type="Rhea" id="RHEA:10596"/>
        <dbReference type="Rhea" id="RHEA-COMP:10136"/>
        <dbReference type="Rhea" id="RHEA-COMP:20101"/>
        <dbReference type="ChEBI" id="CHEBI:15378"/>
        <dbReference type="ChEBI" id="CHEBI:30616"/>
        <dbReference type="ChEBI" id="CHEBI:46858"/>
        <dbReference type="ChEBI" id="CHEBI:61978"/>
        <dbReference type="ChEBI" id="CHEBI:456216"/>
        <dbReference type="EC" id="2.7.10.1"/>
    </reaction>
</comment>
<dbReference type="GO" id="GO:0007169">
    <property type="term" value="P:cell surface receptor protein tyrosine kinase signaling pathway"/>
    <property type="evidence" value="ECO:0007669"/>
    <property type="project" value="TreeGrafter"/>
</dbReference>
<dbReference type="SUPFAM" id="SSF49265">
    <property type="entry name" value="Fibronectin type III"/>
    <property type="match status" value="1"/>
</dbReference>
<accession>A0A7L1NDE9</accession>
<sequence>HRPERGVAAVGRWPHQKTEQPQEEPSALSRKQIKFNPTVRHIVINEHRDVTFNCSIKVPHELLRPDAPGISLWKDGRELHVLDRIATSHFEILDEEEVAMTSTFSILAAQRSDNGSYVCKLNISGSEVVSDPILVQLEGLPHFIHQPEKLNVTKDSPFNLTCHAVGPPEPVEIYWFRNNIRVNEKPHISPSVLTVPGLKERTLFSCEAHNSKGLTASSPGQVNVKGIPSAPSSLRVLNCTAHSIVVSWVPGFDEFSPLSSCSVQVQEAGARSNVSLLLFNTSVPPHVYHIQQLEPMVDYSVRVSCRNEVDWSAFSPWITASTTEGAPTTPPLNVTVSFNESSSSLEVRWVKPPLERIHGELQGYRVWVRWQDSKGLVSLQNSSAETHQNASVVVLPVVATNATCSVRVAAVTKGGAGPFSSPVEIFIPSGGSITSASSSTPASGNTDSFIVALGFICGTIAVGLVLCLSVVIQKRCVETKYGNAFSRNDLELAVNYRAKKSYCRRAVELTLGSLGVSGDLQQKLQDVVVDRNALSLGKVLGEGEFGSVMEGRLSQPEGSPQKVAVKTMKLDNFSQREIEEFLSEAACMKDFDHPNVIKLLGVCIELSNQQVPKPMVILPFMKYGDLHSFLLRSRLEMAPQFVPLETLVKFMVDIALGMEYLSSRHFLHRDLAARNCMLRDDMTVCVADFGLSKKIYSGDYYRQGRIAKMPVKWIAIESLADRVYTTKSDVWAFGVTMWEIATRGMTPYPGVQNHEIYEYLFHGQRLKKPEDCSDELYEIMSSCWRTDPAARPNFSELKVHLEKLQENLPTLRASRDVIYINTSLPESSPDSTQDSGFPQADSDLDSGDVAEPCSPSAEPVAVDVHHDEPWGTRYVLEERLGSPTKEQEEEAYVPLLPATSKECSAWSQASTLPAGSSLASALPCADTHVEDPNVLL</sequence>
<dbReference type="FunFam" id="2.60.40.10:FF:001050">
    <property type="entry name" value="MER proto-oncogene, tyrosine kinase"/>
    <property type="match status" value="1"/>
</dbReference>
<dbReference type="PROSITE" id="PS50853">
    <property type="entry name" value="FN3"/>
    <property type="match status" value="2"/>
</dbReference>
<dbReference type="Gene3D" id="2.60.40.10">
    <property type="entry name" value="Immunoglobulins"/>
    <property type="match status" value="4"/>
</dbReference>
<evidence type="ECO:0000256" key="13">
    <source>
        <dbReference type="ARBA" id="ARBA00022989"/>
    </source>
</evidence>
<keyword evidence="17" id="KW-0675">Receptor</keyword>
<dbReference type="PROSITE" id="PS00107">
    <property type="entry name" value="PROTEIN_KINASE_ATP"/>
    <property type="match status" value="1"/>
</dbReference>
<evidence type="ECO:0000256" key="25">
    <source>
        <dbReference type="PROSITE-ProRule" id="PRU10141"/>
    </source>
</evidence>
<keyword evidence="14 27" id="KW-0472">Membrane</keyword>
<name>A0A7L1NDE9_RHICY</name>
<proteinExistence type="inferred from homology"/>
<keyword evidence="6" id="KW-0808">Transferase</keyword>
<evidence type="ECO:0000256" key="18">
    <source>
        <dbReference type="ARBA" id="ARBA00023180"/>
    </source>
</evidence>
<comment type="caution">
    <text evidence="31">The sequence shown here is derived from an EMBL/GenBank/DDBJ whole genome shotgun (WGS) entry which is preliminary data.</text>
</comment>
<dbReference type="InterPro" id="IPR013151">
    <property type="entry name" value="Immunoglobulin_dom"/>
</dbReference>
<feature type="region of interest" description="Disordered" evidence="26">
    <location>
        <begin position="823"/>
        <end position="858"/>
    </location>
</feature>
<dbReference type="InterPro" id="IPR003599">
    <property type="entry name" value="Ig_sub"/>
</dbReference>
<evidence type="ECO:0000256" key="5">
    <source>
        <dbReference type="ARBA" id="ARBA00022553"/>
    </source>
</evidence>
<evidence type="ECO:0000256" key="16">
    <source>
        <dbReference type="ARBA" id="ARBA00023157"/>
    </source>
</evidence>
<dbReference type="InterPro" id="IPR036179">
    <property type="entry name" value="Ig-like_dom_sf"/>
</dbReference>
<gene>
    <name evidence="31" type="primary">Mertk</name>
    <name evidence="31" type="ORF">RHICYA_R02209</name>
</gene>
<evidence type="ECO:0000256" key="12">
    <source>
        <dbReference type="ARBA" id="ARBA00022840"/>
    </source>
</evidence>
<dbReference type="InterPro" id="IPR050122">
    <property type="entry name" value="RTK"/>
</dbReference>
<dbReference type="SMART" id="SM00060">
    <property type="entry name" value="FN3"/>
    <property type="match status" value="2"/>
</dbReference>
<dbReference type="InterPro" id="IPR008266">
    <property type="entry name" value="Tyr_kinase_AS"/>
</dbReference>
<dbReference type="GO" id="GO:0005886">
    <property type="term" value="C:plasma membrane"/>
    <property type="evidence" value="ECO:0007669"/>
    <property type="project" value="UniProtKB-SubCell"/>
</dbReference>
<evidence type="ECO:0000259" key="28">
    <source>
        <dbReference type="PROSITE" id="PS50011"/>
    </source>
</evidence>
<evidence type="ECO:0000256" key="7">
    <source>
        <dbReference type="ARBA" id="ARBA00022692"/>
    </source>
</evidence>
<dbReference type="InterPro" id="IPR013783">
    <property type="entry name" value="Ig-like_fold"/>
</dbReference>
<organism evidence="31 32">
    <name type="scientific">Rhinopomastus cyanomelas</name>
    <name type="common">Common scimitarbill</name>
    <dbReference type="NCBI Taxonomy" id="113115"/>
    <lineage>
        <taxon>Eukaryota</taxon>
        <taxon>Metazoa</taxon>
        <taxon>Chordata</taxon>
        <taxon>Craniata</taxon>
        <taxon>Vertebrata</taxon>
        <taxon>Euteleostomi</taxon>
        <taxon>Archelosauria</taxon>
        <taxon>Archosauria</taxon>
        <taxon>Dinosauria</taxon>
        <taxon>Saurischia</taxon>
        <taxon>Theropoda</taxon>
        <taxon>Coelurosauria</taxon>
        <taxon>Aves</taxon>
        <taxon>Neognathae</taxon>
        <taxon>Neoaves</taxon>
        <taxon>Telluraves</taxon>
        <taxon>Coraciimorphae</taxon>
        <taxon>Bucerotiformes</taxon>
        <taxon>Rhinopomastidae</taxon>
        <taxon>Rhinopomastus</taxon>
    </lineage>
</organism>
<dbReference type="Gene3D" id="3.30.200.20">
    <property type="entry name" value="Phosphorylase Kinase, domain 1"/>
    <property type="match status" value="1"/>
</dbReference>
<evidence type="ECO:0000256" key="3">
    <source>
        <dbReference type="ARBA" id="ARBA00011902"/>
    </source>
</evidence>
<dbReference type="GO" id="GO:0005524">
    <property type="term" value="F:ATP binding"/>
    <property type="evidence" value="ECO:0007669"/>
    <property type="project" value="UniProtKB-UniRule"/>
</dbReference>
<dbReference type="CDD" id="cd05749">
    <property type="entry name" value="IgI_2_Axl_Tyro3_like"/>
    <property type="match status" value="1"/>
</dbReference>
<evidence type="ECO:0000313" key="31">
    <source>
        <dbReference type="EMBL" id="NXN97512.1"/>
    </source>
</evidence>
<dbReference type="InterPro" id="IPR036116">
    <property type="entry name" value="FN3_sf"/>
</dbReference>
<dbReference type="PROSITE" id="PS50835">
    <property type="entry name" value="IG_LIKE"/>
    <property type="match status" value="2"/>
</dbReference>
<dbReference type="SMART" id="SM00409">
    <property type="entry name" value="IG"/>
    <property type="match status" value="2"/>
</dbReference>
<comment type="similarity">
    <text evidence="2">Belongs to the protein kinase superfamily. CAMK Ser/Thr protein kinase family.</text>
</comment>
<evidence type="ECO:0000256" key="22">
    <source>
        <dbReference type="ARBA" id="ARBA00070212"/>
    </source>
</evidence>
<evidence type="ECO:0000256" key="24">
    <source>
        <dbReference type="ARBA" id="ARBA00082356"/>
    </source>
</evidence>
<evidence type="ECO:0000256" key="14">
    <source>
        <dbReference type="ARBA" id="ARBA00023136"/>
    </source>
</evidence>
<dbReference type="SMART" id="SM00219">
    <property type="entry name" value="TyrKc"/>
    <property type="match status" value="1"/>
</dbReference>
<keyword evidence="4" id="KW-1003">Cell membrane</keyword>
<evidence type="ECO:0000313" key="32">
    <source>
        <dbReference type="Proteomes" id="UP000565785"/>
    </source>
</evidence>
<feature type="compositionally biased region" description="Polar residues" evidence="26">
    <location>
        <begin position="823"/>
        <end position="836"/>
    </location>
</feature>
<keyword evidence="10 25" id="KW-0547">Nucleotide-binding</keyword>
<keyword evidence="19" id="KW-0393">Immunoglobulin domain</keyword>
<dbReference type="InterPro" id="IPR011009">
    <property type="entry name" value="Kinase-like_dom_sf"/>
</dbReference>
<evidence type="ECO:0000256" key="1">
    <source>
        <dbReference type="ARBA" id="ARBA00004251"/>
    </source>
</evidence>
<dbReference type="PRINTS" id="PR00109">
    <property type="entry name" value="TYRKINASE"/>
</dbReference>
<dbReference type="GO" id="GO:0004714">
    <property type="term" value="F:transmembrane receptor protein tyrosine kinase activity"/>
    <property type="evidence" value="ECO:0007669"/>
    <property type="project" value="UniProtKB-EC"/>
</dbReference>
<dbReference type="FunFam" id="2.60.40.10:FF:000296">
    <property type="entry name" value="Tyrosine-protein kinase receptor TYRO3"/>
    <property type="match status" value="1"/>
</dbReference>
<keyword evidence="18" id="KW-0325">Glycoprotein</keyword>
<protein>
    <recommendedName>
        <fullName evidence="22">Tyrosine-protein kinase Mer</fullName>
        <ecNumber evidence="3">2.7.10.1</ecNumber>
    </recommendedName>
    <alternativeName>
        <fullName evidence="23">Proto-oncogene c-Mer</fullName>
    </alternativeName>
    <alternativeName>
        <fullName evidence="24">Receptor tyrosine kinase MerTK</fullName>
    </alternativeName>
</protein>
<dbReference type="FunFam" id="2.60.40.10:FF:000902">
    <property type="entry name" value="MER proto-oncogene, tyrosine kinase"/>
    <property type="match status" value="1"/>
</dbReference>
<evidence type="ECO:0000256" key="21">
    <source>
        <dbReference type="ARBA" id="ARBA00066004"/>
    </source>
</evidence>
<dbReference type="Pfam" id="PF07714">
    <property type="entry name" value="PK_Tyr_Ser-Thr"/>
    <property type="match status" value="1"/>
</dbReference>
<dbReference type="InterPro" id="IPR003961">
    <property type="entry name" value="FN3_dom"/>
</dbReference>
<evidence type="ECO:0000256" key="17">
    <source>
        <dbReference type="ARBA" id="ARBA00023170"/>
    </source>
</evidence>
<dbReference type="GO" id="GO:0016477">
    <property type="term" value="P:cell migration"/>
    <property type="evidence" value="ECO:0007669"/>
    <property type="project" value="TreeGrafter"/>
</dbReference>
<dbReference type="InterPro" id="IPR007110">
    <property type="entry name" value="Ig-like_dom"/>
</dbReference>
<keyword evidence="12 25" id="KW-0067">ATP-binding</keyword>
<keyword evidence="16" id="KW-1015">Disulfide bond</keyword>
<dbReference type="InterPro" id="IPR000719">
    <property type="entry name" value="Prot_kinase_dom"/>
</dbReference>
<evidence type="ECO:0000256" key="4">
    <source>
        <dbReference type="ARBA" id="ARBA00022475"/>
    </source>
</evidence>
<keyword evidence="7 27" id="KW-0812">Transmembrane</keyword>
<feature type="transmembrane region" description="Helical" evidence="27">
    <location>
        <begin position="449"/>
        <end position="472"/>
    </location>
</feature>
<comment type="subunit">
    <text evidence="21">Interacts (upon activation) with TNK2; stimulates TNK2 autophosphorylation. Interacts (via N-terminus) with extracellular ligands LGALS3, TUB, TULP1 and GAS6. Interacts with VAV1 in a phosphotyrosine-independent manner. Interacts with TIMD4; this interaction enhances TIMD4-mediated efferocytosis.</text>
</comment>
<dbReference type="PROSITE" id="PS50011">
    <property type="entry name" value="PROTEIN_KINASE_DOM"/>
    <property type="match status" value="1"/>
</dbReference>
<dbReference type="InterPro" id="IPR017441">
    <property type="entry name" value="Protein_kinase_ATP_BS"/>
</dbReference>
<dbReference type="FunFam" id="1.10.510.10:FF:000089">
    <property type="entry name" value="Tyrosine-protein kinase receptor TYRO3"/>
    <property type="match status" value="1"/>
</dbReference>
<keyword evidence="32" id="KW-1185">Reference proteome</keyword>
<keyword evidence="11 31" id="KW-0418">Kinase</keyword>
<dbReference type="AlphaFoldDB" id="A0A7L1NDE9"/>
<dbReference type="PANTHER" id="PTHR24416">
    <property type="entry name" value="TYROSINE-PROTEIN KINASE RECEPTOR"/>
    <property type="match status" value="1"/>
</dbReference>
<feature type="domain" description="Protein kinase" evidence="28">
    <location>
        <begin position="534"/>
        <end position="811"/>
    </location>
</feature>
<evidence type="ECO:0000256" key="10">
    <source>
        <dbReference type="ARBA" id="ARBA00022741"/>
    </source>
</evidence>
<dbReference type="PANTHER" id="PTHR24416:SF257">
    <property type="entry name" value="TYROSINE-PROTEIN KINASE MER"/>
    <property type="match status" value="1"/>
</dbReference>
<comment type="subcellular location">
    <subcellularLocation>
        <location evidence="1">Cell membrane</location>
        <topology evidence="1">Single-pass type I membrane protein</topology>
    </subcellularLocation>
</comment>
<keyword evidence="9" id="KW-0677">Repeat</keyword>
<evidence type="ECO:0000256" key="8">
    <source>
        <dbReference type="ARBA" id="ARBA00022729"/>
    </source>
</evidence>
<dbReference type="InterPro" id="IPR020635">
    <property type="entry name" value="Tyr_kinase_cat_dom"/>
</dbReference>
<evidence type="ECO:0000256" key="9">
    <source>
        <dbReference type="ARBA" id="ARBA00022737"/>
    </source>
</evidence>
<dbReference type="Pfam" id="PF00047">
    <property type="entry name" value="ig"/>
    <property type="match status" value="1"/>
</dbReference>
<dbReference type="EMBL" id="VXBP01004941">
    <property type="protein sequence ID" value="NXN97512.1"/>
    <property type="molecule type" value="Genomic_DNA"/>
</dbReference>
<feature type="non-terminal residue" evidence="31">
    <location>
        <position position="1"/>
    </location>
</feature>
<evidence type="ECO:0000256" key="27">
    <source>
        <dbReference type="SAM" id="Phobius"/>
    </source>
</evidence>
<evidence type="ECO:0000256" key="23">
    <source>
        <dbReference type="ARBA" id="ARBA00077110"/>
    </source>
</evidence>
<evidence type="ECO:0000259" key="29">
    <source>
        <dbReference type="PROSITE" id="PS50835"/>
    </source>
</evidence>
<keyword evidence="8" id="KW-0732">Signal</keyword>
<feature type="domain" description="Fibronectin type-III" evidence="30">
    <location>
        <begin position="230"/>
        <end position="325"/>
    </location>
</feature>
<evidence type="ECO:0000256" key="19">
    <source>
        <dbReference type="ARBA" id="ARBA00023319"/>
    </source>
</evidence>
<keyword evidence="5" id="KW-0597">Phosphoprotein</keyword>
<dbReference type="Gene3D" id="1.10.510.10">
    <property type="entry name" value="Transferase(Phosphotransferase) domain 1"/>
    <property type="match status" value="1"/>
</dbReference>
<evidence type="ECO:0000256" key="6">
    <source>
        <dbReference type="ARBA" id="ARBA00022679"/>
    </source>
</evidence>
<evidence type="ECO:0000256" key="20">
    <source>
        <dbReference type="ARBA" id="ARBA00051243"/>
    </source>
</evidence>
<evidence type="ECO:0000256" key="26">
    <source>
        <dbReference type="SAM" id="MobiDB-lite"/>
    </source>
</evidence>
<feature type="binding site" evidence="25">
    <location>
        <position position="566"/>
    </location>
    <ligand>
        <name>ATP</name>
        <dbReference type="ChEBI" id="CHEBI:30616"/>
    </ligand>
</feature>
<keyword evidence="13 27" id="KW-1133">Transmembrane helix</keyword>
<dbReference type="GO" id="GO:0007399">
    <property type="term" value="P:nervous system development"/>
    <property type="evidence" value="ECO:0007669"/>
    <property type="project" value="TreeGrafter"/>
</dbReference>
<dbReference type="PROSITE" id="PS00109">
    <property type="entry name" value="PROTEIN_KINASE_TYR"/>
    <property type="match status" value="1"/>
</dbReference>
<reference evidence="31 32" key="1">
    <citation type="submission" date="2019-09" db="EMBL/GenBank/DDBJ databases">
        <title>Bird 10,000 Genomes (B10K) Project - Family phase.</title>
        <authorList>
            <person name="Zhang G."/>
        </authorList>
    </citation>
    <scope>NUCLEOTIDE SEQUENCE [LARGE SCALE GENOMIC DNA]</scope>
    <source>
        <strain evidence="31">B10K-DU-002-35</strain>
        <tissue evidence="31">Muscle</tissue>
    </source>
</reference>
<feature type="domain" description="Ig-like" evidence="29">
    <location>
        <begin position="37"/>
        <end position="130"/>
    </location>
</feature>
<dbReference type="OrthoDB" id="4062651at2759"/>
<dbReference type="Proteomes" id="UP000565785">
    <property type="component" value="Unassembled WGS sequence"/>
</dbReference>
<dbReference type="GO" id="GO:0043235">
    <property type="term" value="C:receptor complex"/>
    <property type="evidence" value="ECO:0007669"/>
    <property type="project" value="TreeGrafter"/>
</dbReference>
<evidence type="ECO:0000256" key="15">
    <source>
        <dbReference type="ARBA" id="ARBA00023137"/>
    </source>
</evidence>
<dbReference type="SUPFAM" id="SSF48726">
    <property type="entry name" value="Immunoglobulin"/>
    <property type="match status" value="2"/>
</dbReference>
<feature type="domain" description="Ig-like" evidence="29">
    <location>
        <begin position="141"/>
        <end position="223"/>
    </location>
</feature>